<dbReference type="OrthoDB" id="298286at2759"/>
<gene>
    <name evidence="3" type="ORF">POCTA_138.1.T1660031</name>
</gene>
<accession>A0A8S1YQV8</accession>
<organism evidence="3 4">
    <name type="scientific">Paramecium octaurelia</name>
    <dbReference type="NCBI Taxonomy" id="43137"/>
    <lineage>
        <taxon>Eukaryota</taxon>
        <taxon>Sar</taxon>
        <taxon>Alveolata</taxon>
        <taxon>Ciliophora</taxon>
        <taxon>Intramacronucleata</taxon>
        <taxon>Oligohymenophorea</taxon>
        <taxon>Peniculida</taxon>
        <taxon>Parameciidae</taxon>
        <taxon>Paramecium</taxon>
    </lineage>
</organism>
<name>A0A8S1YQV8_PAROT</name>
<evidence type="ECO:0000313" key="4">
    <source>
        <dbReference type="Proteomes" id="UP000683925"/>
    </source>
</evidence>
<sequence length="445" mass="50986">MSDIKEIEKEKKFIEEYFTQISTSDIDAIKKYLLYVKQHKRGNENEKVPIRTFINTISEGKGKKAIHFGASRGDLEVFKFLVKKGADINLLDDEKNNPFLIAVQHNHISIVQYLIDVHHVDVNYQRNTITALHLAASQSAIPMIELLLSAGANINALSNFGTPVSFAVAYSFAMAHQQNLSALHLIRKGADLNIVQDQMPSLLHLLIDQNNEELFNKIFDEFPDKVDVNSKDFDGWSALHLCAEKGSLKFSQRLIQQGADINYENQKQTPLDLAVQNEKWDCVQYYREFALRKEAQIPSPPVQLTDEQIKDVYNEINTEKAEANKLLQGEQYEQAILKYSEIIEKSKQIVEQHSDEIVKIYTNLANAQLKLSKYKDVLTTCKQARNVKKDWVKIYYFEGQAYEGLKEYGEAAASYFEALKIQQEPGIKALFDQAIKRGKELYKQQ</sequence>
<keyword evidence="2" id="KW-0802">TPR repeat</keyword>
<evidence type="ECO:0000313" key="3">
    <source>
        <dbReference type="EMBL" id="CAD8213974.1"/>
    </source>
</evidence>
<dbReference type="PANTHER" id="PTHR46224:SF6">
    <property type="entry name" value="ANKYRIN REPEAT FAMILY PROTEIN"/>
    <property type="match status" value="1"/>
</dbReference>
<protein>
    <recommendedName>
        <fullName evidence="5">Ankyrin repeat protein</fullName>
    </recommendedName>
</protein>
<dbReference type="EMBL" id="CAJJDP010000169">
    <property type="protein sequence ID" value="CAD8213974.1"/>
    <property type="molecule type" value="Genomic_DNA"/>
</dbReference>
<feature type="repeat" description="ANK" evidence="1">
    <location>
        <begin position="234"/>
        <end position="266"/>
    </location>
</feature>
<dbReference type="Pfam" id="PF12796">
    <property type="entry name" value="Ank_2"/>
    <property type="match status" value="2"/>
</dbReference>
<proteinExistence type="predicted"/>
<dbReference type="AlphaFoldDB" id="A0A8S1YQV8"/>
<evidence type="ECO:0008006" key="5">
    <source>
        <dbReference type="Google" id="ProtNLM"/>
    </source>
</evidence>
<keyword evidence="1" id="KW-0040">ANK repeat</keyword>
<dbReference type="SMART" id="SM00028">
    <property type="entry name" value="TPR"/>
    <property type="match status" value="3"/>
</dbReference>
<dbReference type="InterPro" id="IPR002110">
    <property type="entry name" value="Ankyrin_rpt"/>
</dbReference>
<reference evidence="3" key="1">
    <citation type="submission" date="2021-01" db="EMBL/GenBank/DDBJ databases">
        <authorList>
            <consortium name="Genoscope - CEA"/>
            <person name="William W."/>
        </authorList>
    </citation>
    <scope>NUCLEOTIDE SEQUENCE</scope>
</reference>
<dbReference type="OMA" id="ADRCPDD"/>
<dbReference type="PANTHER" id="PTHR46224">
    <property type="entry name" value="ANKYRIN REPEAT FAMILY PROTEIN"/>
    <property type="match status" value="1"/>
</dbReference>
<dbReference type="InterPro" id="IPR019734">
    <property type="entry name" value="TPR_rpt"/>
</dbReference>
<evidence type="ECO:0000256" key="1">
    <source>
        <dbReference type="PROSITE-ProRule" id="PRU00023"/>
    </source>
</evidence>
<dbReference type="Proteomes" id="UP000683925">
    <property type="component" value="Unassembled WGS sequence"/>
</dbReference>
<feature type="repeat" description="ANK" evidence="1">
    <location>
        <begin position="127"/>
        <end position="159"/>
    </location>
</feature>
<dbReference type="InterPro" id="IPR051616">
    <property type="entry name" value="Cul2-RING_E3_ligase_SR"/>
</dbReference>
<dbReference type="PROSITE" id="PS50005">
    <property type="entry name" value="TPR"/>
    <property type="match status" value="1"/>
</dbReference>
<feature type="repeat" description="TPR" evidence="2">
    <location>
        <begin position="392"/>
        <end position="425"/>
    </location>
</feature>
<evidence type="ECO:0000256" key="2">
    <source>
        <dbReference type="PROSITE-ProRule" id="PRU00339"/>
    </source>
</evidence>
<dbReference type="PROSITE" id="PS50297">
    <property type="entry name" value="ANK_REP_REGION"/>
    <property type="match status" value="3"/>
</dbReference>
<feature type="repeat" description="ANK" evidence="1">
    <location>
        <begin position="61"/>
        <end position="93"/>
    </location>
</feature>
<comment type="caution">
    <text evidence="3">The sequence shown here is derived from an EMBL/GenBank/DDBJ whole genome shotgun (WGS) entry which is preliminary data.</text>
</comment>
<dbReference type="SMART" id="SM00248">
    <property type="entry name" value="ANK"/>
    <property type="match status" value="6"/>
</dbReference>
<dbReference type="PROSITE" id="PS50088">
    <property type="entry name" value="ANK_REPEAT"/>
    <property type="match status" value="3"/>
</dbReference>
<keyword evidence="4" id="KW-1185">Reference proteome</keyword>